<dbReference type="Proteomes" id="UP000436027">
    <property type="component" value="Unassembled WGS sequence"/>
</dbReference>
<reference evidence="1 2" key="1">
    <citation type="submission" date="2019-09" db="EMBL/GenBank/DDBJ databases">
        <title>Whole genome sequencing of Microbacterium maritypicum.</title>
        <authorList>
            <person name="Lenchi N."/>
        </authorList>
    </citation>
    <scope>NUCLEOTIDE SEQUENCE [LARGE SCALE GENOMIC DNA]</scope>
    <source>
        <strain evidence="1 2">DSM 12512</strain>
    </source>
</reference>
<name>A0AAD3X150_MICMQ</name>
<comment type="caution">
    <text evidence="1">The sequence shown here is derived from an EMBL/GenBank/DDBJ whole genome shotgun (WGS) entry which is preliminary data.</text>
</comment>
<evidence type="ECO:0008006" key="3">
    <source>
        <dbReference type="Google" id="ProtNLM"/>
    </source>
</evidence>
<evidence type="ECO:0000313" key="1">
    <source>
        <dbReference type="EMBL" id="KAB1883371.1"/>
    </source>
</evidence>
<proteinExistence type="predicted"/>
<dbReference type="EMBL" id="WAAQ01000002">
    <property type="protein sequence ID" value="KAB1883371.1"/>
    <property type="molecule type" value="Genomic_DNA"/>
</dbReference>
<organism evidence="1 2">
    <name type="scientific">Microbacterium maritypicum</name>
    <name type="common">Microbacterium liquefaciens</name>
    <dbReference type="NCBI Taxonomy" id="33918"/>
    <lineage>
        <taxon>Bacteria</taxon>
        <taxon>Bacillati</taxon>
        <taxon>Actinomycetota</taxon>
        <taxon>Actinomycetes</taxon>
        <taxon>Micrococcales</taxon>
        <taxon>Microbacteriaceae</taxon>
        <taxon>Microbacterium</taxon>
    </lineage>
</organism>
<dbReference type="AlphaFoldDB" id="A0AAD3X150"/>
<sequence length="245" mass="26751">MRRVSGEGGVTVEFAGEYFPVRPGGRFIVGREGDLELDDNLFLHRHFLEITDADGLWWLSNVGTRLTATVTDSAGGVQAWLAPGARLPVVFETTTVVFSAGPTTYELTLHAAEPAFRATRREHDDGGASTIGDVPLTLSQKLLILALAEPQLRRDGTGMSEIPTSAKAAERLGWTVTRFNRKLDNVCDKFDRIGVPGMRGGQRSFATNRRARLVEHVIASRLVGKSDLPLLDTAHTVDEVEGEQE</sequence>
<gene>
    <name evidence="1" type="ORF">F6W70_12145</name>
</gene>
<accession>A0AAD3X150</accession>
<protein>
    <recommendedName>
        <fullName evidence="3">FHA domain-containing protein</fullName>
    </recommendedName>
</protein>
<dbReference type="RefSeq" id="WP_055876727.1">
    <property type="nucleotide sequence ID" value="NZ_BAAAIN010000001.1"/>
</dbReference>
<evidence type="ECO:0000313" key="2">
    <source>
        <dbReference type="Proteomes" id="UP000436027"/>
    </source>
</evidence>